<dbReference type="PANTHER" id="PTHR24243">
    <property type="entry name" value="G-PROTEIN COUPLED RECEPTOR"/>
    <property type="match status" value="1"/>
</dbReference>
<proteinExistence type="inferred from homology"/>
<evidence type="ECO:0000256" key="10">
    <source>
        <dbReference type="SAM" id="Phobius"/>
    </source>
</evidence>
<dbReference type="InParanoid" id="A7SH45"/>
<dbReference type="PROSITE" id="PS50262">
    <property type="entry name" value="G_PROTEIN_RECEP_F1_2"/>
    <property type="match status" value="1"/>
</dbReference>
<evidence type="ECO:0000256" key="7">
    <source>
        <dbReference type="ARBA" id="ARBA00023224"/>
    </source>
</evidence>
<feature type="region of interest" description="Disordered" evidence="9">
    <location>
        <begin position="424"/>
        <end position="453"/>
    </location>
</feature>
<evidence type="ECO:0000313" key="12">
    <source>
        <dbReference type="EMBL" id="EDO36957.1"/>
    </source>
</evidence>
<reference evidence="12 13" key="1">
    <citation type="journal article" date="2007" name="Science">
        <title>Sea anemone genome reveals ancestral eumetazoan gene repertoire and genomic organization.</title>
        <authorList>
            <person name="Putnam N.H."/>
            <person name="Srivastava M."/>
            <person name="Hellsten U."/>
            <person name="Dirks B."/>
            <person name="Chapman J."/>
            <person name="Salamov A."/>
            <person name="Terry A."/>
            <person name="Shapiro H."/>
            <person name="Lindquist E."/>
            <person name="Kapitonov V.V."/>
            <person name="Jurka J."/>
            <person name="Genikhovich G."/>
            <person name="Grigoriev I.V."/>
            <person name="Lucas S.M."/>
            <person name="Steele R.E."/>
            <person name="Finnerty J.R."/>
            <person name="Technau U."/>
            <person name="Martindale M.Q."/>
            <person name="Rokhsar D.S."/>
        </authorList>
    </citation>
    <scope>NUCLEOTIDE SEQUENCE [LARGE SCALE GENOMIC DNA]</scope>
    <source>
        <strain evidence="13">CH2 X CH6</strain>
    </source>
</reference>
<dbReference type="InterPro" id="IPR000276">
    <property type="entry name" value="GPCR_Rhodpsn"/>
</dbReference>
<keyword evidence="3 10" id="KW-1133">Transmembrane helix</keyword>
<feature type="domain" description="G-protein coupled receptors family 1 profile" evidence="11">
    <location>
        <begin position="54"/>
        <end position="329"/>
    </location>
</feature>
<evidence type="ECO:0000256" key="2">
    <source>
        <dbReference type="ARBA" id="ARBA00022692"/>
    </source>
</evidence>
<name>A7SH45_NEMVE</name>
<feature type="transmembrane region" description="Helical" evidence="10">
    <location>
        <begin position="203"/>
        <end position="224"/>
    </location>
</feature>
<evidence type="ECO:0000256" key="3">
    <source>
        <dbReference type="ARBA" id="ARBA00022989"/>
    </source>
</evidence>
<dbReference type="SMART" id="SM01381">
    <property type="entry name" value="7TM_GPCR_Srsx"/>
    <property type="match status" value="1"/>
</dbReference>
<dbReference type="GO" id="GO:0004930">
    <property type="term" value="F:G protein-coupled receptor activity"/>
    <property type="evidence" value="ECO:0007669"/>
    <property type="project" value="UniProtKB-KW"/>
</dbReference>
<keyword evidence="13" id="KW-1185">Reference proteome</keyword>
<dbReference type="Proteomes" id="UP000001593">
    <property type="component" value="Unassembled WGS sequence"/>
</dbReference>
<evidence type="ECO:0000256" key="9">
    <source>
        <dbReference type="SAM" id="MobiDB-lite"/>
    </source>
</evidence>
<dbReference type="eggNOG" id="KOG4219">
    <property type="taxonomic scope" value="Eukaryota"/>
</dbReference>
<protein>
    <recommendedName>
        <fullName evidence="11">G-protein coupled receptors family 1 profile domain-containing protein</fullName>
    </recommendedName>
</protein>
<evidence type="ECO:0000256" key="8">
    <source>
        <dbReference type="RuleBase" id="RU000688"/>
    </source>
</evidence>
<keyword evidence="6 8" id="KW-0675">Receptor</keyword>
<sequence>MAVTGLLNISLLVNYTNSSDYTPNAALSPELEPKVLEIFRLCLSALICSTGIVGNILVVIITTCNRKTRTAVNYYILNLAISDLGILAICFPFILVKTEDPLHWPLGGFVCKVIYPLSDIFYGVSIGSIVAIAIDRYKAIVRSMRAQKTLQAAKWVILFIWVFAFVGFVLPLYFVMDFLVDANGPGTVDCTPTWPMPEVTMRLYVFSLTFFWYVLPLAVIVWVYRKIAQKIRASRALHKTMRSQVGRKYSEIGKEKSKAARRKHDDSNAKALKILIPVVCVFSLTMFPFHLFRCTQMIVDMSSFEYMWAIYNVCTVCLLANSSANPIIYSMVSDEFRRRFRQLLCLQWNKFNDSLSRYQLELVTHDRRKRLFIVNARDLVDSSNLRQDHKPKTAMLSSQIAAQKNDIPMSEKAEGATVNLRALAKLRRRRPRRPGQSATEKEKPAPVLGPSDVYRENPCEVGDHSPPMQMDVGNFWDFASRAPWQGRLRVCDGVLMRKLIDTYENLAQNKIINKVVTTRNFSTADLRKQRNTLFAMSRGTNEAMVDGSKKPEVVVKATFTYYGGIPLRKHRKVSFAPAPNTVFTPRIRHSLPIIKYSTTDARRNSKVEALMKLNFQSASLFPRMDWDEGSTESHDEWFISPIPADFAARCLKAAQHHVIVKEQFTDNDTWRTVTSITFSRKETRFRTYLAFQSMGPLYTSEEFPMFTYALEKRARIPKSYALPDLR</sequence>
<dbReference type="InterPro" id="IPR017452">
    <property type="entry name" value="GPCR_Rhodpsn_7TM"/>
</dbReference>
<comment type="similarity">
    <text evidence="8">Belongs to the G-protein coupled receptor 1 family.</text>
</comment>
<keyword evidence="4 8" id="KW-0297">G-protein coupled receptor</keyword>
<feature type="transmembrane region" description="Helical" evidence="10">
    <location>
        <begin position="38"/>
        <end position="62"/>
    </location>
</feature>
<dbReference type="AlphaFoldDB" id="A7SH45"/>
<evidence type="ECO:0000259" key="11">
    <source>
        <dbReference type="PROSITE" id="PS50262"/>
    </source>
</evidence>
<accession>A7SH45</accession>
<keyword evidence="2 8" id="KW-0812">Transmembrane</keyword>
<dbReference type="SUPFAM" id="SSF81321">
    <property type="entry name" value="Family A G protein-coupled receptor-like"/>
    <property type="match status" value="1"/>
</dbReference>
<evidence type="ECO:0000256" key="5">
    <source>
        <dbReference type="ARBA" id="ARBA00023136"/>
    </source>
</evidence>
<evidence type="ECO:0000313" key="13">
    <source>
        <dbReference type="Proteomes" id="UP000001593"/>
    </source>
</evidence>
<dbReference type="PRINTS" id="PR00237">
    <property type="entry name" value="GPCRRHODOPSN"/>
</dbReference>
<dbReference type="PhylomeDB" id="A7SH45"/>
<dbReference type="HOGENOM" id="CLU_381447_0_0_1"/>
<dbReference type="CDD" id="cd00637">
    <property type="entry name" value="7tm_classA_rhodopsin-like"/>
    <property type="match status" value="1"/>
</dbReference>
<organism evidence="12 13">
    <name type="scientific">Nematostella vectensis</name>
    <name type="common">Starlet sea anemone</name>
    <dbReference type="NCBI Taxonomy" id="45351"/>
    <lineage>
        <taxon>Eukaryota</taxon>
        <taxon>Metazoa</taxon>
        <taxon>Cnidaria</taxon>
        <taxon>Anthozoa</taxon>
        <taxon>Hexacorallia</taxon>
        <taxon>Actiniaria</taxon>
        <taxon>Edwardsiidae</taxon>
        <taxon>Nematostella</taxon>
    </lineage>
</organism>
<feature type="transmembrane region" description="Helical" evidence="10">
    <location>
        <begin position="74"/>
        <end position="94"/>
    </location>
</feature>
<dbReference type="EMBL" id="DS469657">
    <property type="protein sequence ID" value="EDO36957.1"/>
    <property type="molecule type" value="Genomic_DNA"/>
</dbReference>
<feature type="transmembrane region" description="Helical" evidence="10">
    <location>
        <begin position="155"/>
        <end position="176"/>
    </location>
</feature>
<dbReference type="Gene3D" id="1.20.1070.10">
    <property type="entry name" value="Rhodopsin 7-helix transmembrane proteins"/>
    <property type="match status" value="1"/>
</dbReference>
<evidence type="ECO:0000256" key="1">
    <source>
        <dbReference type="ARBA" id="ARBA00004141"/>
    </source>
</evidence>
<dbReference type="PROSITE" id="PS00237">
    <property type="entry name" value="G_PROTEIN_RECEP_F1_1"/>
    <property type="match status" value="1"/>
</dbReference>
<evidence type="ECO:0000256" key="6">
    <source>
        <dbReference type="ARBA" id="ARBA00023170"/>
    </source>
</evidence>
<dbReference type="GO" id="GO:0016020">
    <property type="term" value="C:membrane"/>
    <property type="evidence" value="ECO:0007669"/>
    <property type="project" value="UniProtKB-SubCell"/>
</dbReference>
<feature type="compositionally biased region" description="Basic residues" evidence="9">
    <location>
        <begin position="424"/>
        <end position="433"/>
    </location>
</feature>
<feature type="transmembrane region" description="Helical" evidence="10">
    <location>
        <begin position="114"/>
        <end position="134"/>
    </location>
</feature>
<comment type="subcellular location">
    <subcellularLocation>
        <location evidence="1">Membrane</location>
        <topology evidence="1">Multi-pass membrane protein</topology>
    </subcellularLocation>
</comment>
<keyword evidence="7 8" id="KW-0807">Transducer</keyword>
<keyword evidence="5 10" id="KW-0472">Membrane</keyword>
<dbReference type="PANTHER" id="PTHR24243:SF208">
    <property type="entry name" value="PYROKININ-1 RECEPTOR"/>
    <property type="match status" value="1"/>
</dbReference>
<evidence type="ECO:0000256" key="4">
    <source>
        <dbReference type="ARBA" id="ARBA00023040"/>
    </source>
</evidence>
<feature type="transmembrane region" description="Helical" evidence="10">
    <location>
        <begin position="309"/>
        <end position="332"/>
    </location>
</feature>
<dbReference type="Pfam" id="PF00001">
    <property type="entry name" value="7tm_1"/>
    <property type="match status" value="1"/>
</dbReference>
<gene>
    <name evidence="12" type="ORF">NEMVEDRAFT_v1g212204</name>
</gene>
<feature type="transmembrane region" description="Helical" evidence="10">
    <location>
        <begin position="271"/>
        <end position="289"/>
    </location>
</feature>